<organism evidence="1 2">
    <name type="scientific">Brassica cretica</name>
    <name type="common">Mustard</name>
    <dbReference type="NCBI Taxonomy" id="69181"/>
    <lineage>
        <taxon>Eukaryota</taxon>
        <taxon>Viridiplantae</taxon>
        <taxon>Streptophyta</taxon>
        <taxon>Embryophyta</taxon>
        <taxon>Tracheophyta</taxon>
        <taxon>Spermatophyta</taxon>
        <taxon>Magnoliopsida</taxon>
        <taxon>eudicotyledons</taxon>
        <taxon>Gunneridae</taxon>
        <taxon>Pentapetalae</taxon>
        <taxon>rosids</taxon>
        <taxon>malvids</taxon>
        <taxon>Brassicales</taxon>
        <taxon>Brassicaceae</taxon>
        <taxon>Brassiceae</taxon>
        <taxon>Brassica</taxon>
    </lineage>
</organism>
<accession>A0A8S9HJM3</accession>
<evidence type="ECO:0000313" key="2">
    <source>
        <dbReference type="Proteomes" id="UP000712281"/>
    </source>
</evidence>
<dbReference type="Proteomes" id="UP000712281">
    <property type="component" value="Unassembled WGS sequence"/>
</dbReference>
<reference evidence="1" key="1">
    <citation type="submission" date="2019-12" db="EMBL/GenBank/DDBJ databases">
        <title>Genome sequencing and annotation of Brassica cretica.</title>
        <authorList>
            <person name="Studholme D.J."/>
            <person name="Sarris P.F."/>
        </authorList>
    </citation>
    <scope>NUCLEOTIDE SEQUENCE</scope>
    <source>
        <strain evidence="1">PFS-001/15</strain>
        <tissue evidence="1">Leaf</tissue>
    </source>
</reference>
<proteinExistence type="predicted"/>
<name>A0A8S9HJM3_BRACR</name>
<gene>
    <name evidence="1" type="ORF">F2Q68_00016992</name>
</gene>
<evidence type="ECO:0000313" key="1">
    <source>
        <dbReference type="EMBL" id="KAF2559471.1"/>
    </source>
</evidence>
<dbReference type="EMBL" id="QGKW02001940">
    <property type="protein sequence ID" value="KAF2559471.1"/>
    <property type="molecule type" value="Genomic_DNA"/>
</dbReference>
<dbReference type="AlphaFoldDB" id="A0A8S9HJM3"/>
<protein>
    <submittedName>
        <fullName evidence="1">Uncharacterized protein</fullName>
    </submittedName>
</protein>
<sequence>MFQKFVTILFGLKEMQKALKVKLQYILTMICSHRDGTRELLASVKRRVVQGSVLTGFTCTEKMKLEGYSVMLQETMKRSETGAITAAGFLTKEILVKINGNYRMKGLLLSDNMYLVSWKGDYCSMQLGDNLHYATTIVKFNGGIVIPTVGISVKFQAVKHMGGKYYGWDSKGSFISGGDETGGSKSETGGQKLGG</sequence>
<comment type="caution">
    <text evidence="1">The sequence shown here is derived from an EMBL/GenBank/DDBJ whole genome shotgun (WGS) entry which is preliminary data.</text>
</comment>